<protein>
    <submittedName>
        <fullName evidence="2">Uncharacterized protein</fullName>
    </submittedName>
</protein>
<evidence type="ECO:0000256" key="1">
    <source>
        <dbReference type="SAM" id="MobiDB-lite"/>
    </source>
</evidence>
<organism evidence="2 3">
    <name type="scientific">Ceriporiopsis subvermispora (strain B)</name>
    <name type="common">White-rot fungus</name>
    <name type="synonym">Gelatoporia subvermispora</name>
    <dbReference type="NCBI Taxonomy" id="914234"/>
    <lineage>
        <taxon>Eukaryota</taxon>
        <taxon>Fungi</taxon>
        <taxon>Dikarya</taxon>
        <taxon>Basidiomycota</taxon>
        <taxon>Agaricomycotina</taxon>
        <taxon>Agaricomycetes</taxon>
        <taxon>Polyporales</taxon>
        <taxon>Gelatoporiaceae</taxon>
        <taxon>Gelatoporia</taxon>
    </lineage>
</organism>
<dbReference type="HOGENOM" id="CLU_1997915_0_0_1"/>
<dbReference type="EMBL" id="KB445804">
    <property type="protein sequence ID" value="EMD34140.1"/>
    <property type="molecule type" value="Genomic_DNA"/>
</dbReference>
<dbReference type="Proteomes" id="UP000016930">
    <property type="component" value="Unassembled WGS sequence"/>
</dbReference>
<evidence type="ECO:0000313" key="3">
    <source>
        <dbReference type="Proteomes" id="UP000016930"/>
    </source>
</evidence>
<sequence>MTRACNFASGNRKIRTRRTSRLYRNVNTAYYPQADVSVTSLLEATGIGHDSVVFPVQSYFNPYGDRSDGRKFSCHNGRLEQCNEPIRKTSRRLRRLLPAFRGLPASSLPCRASQRRPRRAQVPKR</sequence>
<evidence type="ECO:0000313" key="2">
    <source>
        <dbReference type="EMBL" id="EMD34140.1"/>
    </source>
</evidence>
<name>M2QPP0_CERS8</name>
<dbReference type="AlphaFoldDB" id="M2QPP0"/>
<proteinExistence type="predicted"/>
<accession>M2QPP0</accession>
<feature type="compositionally biased region" description="Basic residues" evidence="1">
    <location>
        <begin position="113"/>
        <end position="125"/>
    </location>
</feature>
<feature type="region of interest" description="Disordered" evidence="1">
    <location>
        <begin position="104"/>
        <end position="125"/>
    </location>
</feature>
<gene>
    <name evidence="2" type="ORF">CERSUDRAFT_117632</name>
</gene>
<feature type="non-terminal residue" evidence="2">
    <location>
        <position position="1"/>
    </location>
</feature>
<reference evidence="2 3" key="1">
    <citation type="journal article" date="2012" name="Proc. Natl. Acad. Sci. U.S.A.">
        <title>Comparative genomics of Ceriporiopsis subvermispora and Phanerochaete chrysosporium provide insight into selective ligninolysis.</title>
        <authorList>
            <person name="Fernandez-Fueyo E."/>
            <person name="Ruiz-Duenas F.J."/>
            <person name="Ferreira P."/>
            <person name="Floudas D."/>
            <person name="Hibbett D.S."/>
            <person name="Canessa P."/>
            <person name="Larrondo L.F."/>
            <person name="James T.Y."/>
            <person name="Seelenfreund D."/>
            <person name="Lobos S."/>
            <person name="Polanco R."/>
            <person name="Tello M."/>
            <person name="Honda Y."/>
            <person name="Watanabe T."/>
            <person name="Watanabe T."/>
            <person name="Ryu J.S."/>
            <person name="Kubicek C.P."/>
            <person name="Schmoll M."/>
            <person name="Gaskell J."/>
            <person name="Hammel K.E."/>
            <person name="St John F.J."/>
            <person name="Vanden Wymelenberg A."/>
            <person name="Sabat G."/>
            <person name="Splinter BonDurant S."/>
            <person name="Syed K."/>
            <person name="Yadav J.S."/>
            <person name="Doddapaneni H."/>
            <person name="Subramanian V."/>
            <person name="Lavin J.L."/>
            <person name="Oguiza J.A."/>
            <person name="Perez G."/>
            <person name="Pisabarro A.G."/>
            <person name="Ramirez L."/>
            <person name="Santoyo F."/>
            <person name="Master E."/>
            <person name="Coutinho P.M."/>
            <person name="Henrissat B."/>
            <person name="Lombard V."/>
            <person name="Magnuson J.K."/>
            <person name="Kuees U."/>
            <person name="Hori C."/>
            <person name="Igarashi K."/>
            <person name="Samejima M."/>
            <person name="Held B.W."/>
            <person name="Barry K.W."/>
            <person name="LaButti K.M."/>
            <person name="Lapidus A."/>
            <person name="Lindquist E.A."/>
            <person name="Lucas S.M."/>
            <person name="Riley R."/>
            <person name="Salamov A.A."/>
            <person name="Hoffmeister D."/>
            <person name="Schwenk D."/>
            <person name="Hadar Y."/>
            <person name="Yarden O."/>
            <person name="de Vries R.P."/>
            <person name="Wiebenga A."/>
            <person name="Stenlid J."/>
            <person name="Eastwood D."/>
            <person name="Grigoriev I.V."/>
            <person name="Berka R.M."/>
            <person name="Blanchette R.A."/>
            <person name="Kersten P."/>
            <person name="Martinez A.T."/>
            <person name="Vicuna R."/>
            <person name="Cullen D."/>
        </authorList>
    </citation>
    <scope>NUCLEOTIDE SEQUENCE [LARGE SCALE GENOMIC DNA]</scope>
    <source>
        <strain evidence="2 3">B</strain>
    </source>
</reference>
<keyword evidence="3" id="KW-1185">Reference proteome</keyword>